<protein>
    <submittedName>
        <fullName evidence="1">Uncharacterized protein</fullName>
    </submittedName>
</protein>
<evidence type="ECO:0000313" key="1">
    <source>
        <dbReference type="EMBL" id="KOF96775.1"/>
    </source>
</evidence>
<name>A0A0L8I6W2_OCTBM</name>
<sequence>MPGERVLNNEEIRYISKPRSLGAVKGHIKLDDKELETVDRFSYLGSTISSTASLDDEINIRIGKAATTFGRLTKRVWKNKSLDIKTNIRIYEACVLSTLYRSETWTLYNRQERCLGIFHLRCLYKILGLAWHDEVTNVEVRAQANLQSMTAGA</sequence>
<dbReference type="PANTHER" id="PTHR47027">
    <property type="entry name" value="REVERSE TRANSCRIPTASE DOMAIN-CONTAINING PROTEIN"/>
    <property type="match status" value="1"/>
</dbReference>
<reference evidence="1" key="1">
    <citation type="submission" date="2015-07" db="EMBL/GenBank/DDBJ databases">
        <title>MeaNS - Measles Nucleotide Surveillance Program.</title>
        <authorList>
            <person name="Tran T."/>
            <person name="Druce J."/>
        </authorList>
    </citation>
    <scope>NUCLEOTIDE SEQUENCE</scope>
    <source>
        <strain evidence="1">UCB-OBI-ISO-001</strain>
        <tissue evidence="1">Gonad</tissue>
    </source>
</reference>
<feature type="non-terminal residue" evidence="1">
    <location>
        <position position="153"/>
    </location>
</feature>
<dbReference type="AlphaFoldDB" id="A0A0L8I6W2"/>
<dbReference type="EMBL" id="KQ416492">
    <property type="protein sequence ID" value="KOF96775.1"/>
    <property type="molecule type" value="Genomic_DNA"/>
</dbReference>
<dbReference type="PANTHER" id="PTHR47027:SF20">
    <property type="entry name" value="REVERSE TRANSCRIPTASE-LIKE PROTEIN WITH RNA-DIRECTED DNA POLYMERASE DOMAIN"/>
    <property type="match status" value="1"/>
</dbReference>
<accession>A0A0L8I6W2</accession>
<gene>
    <name evidence="1" type="ORF">OCBIM_22033708mg</name>
</gene>
<organism evidence="1">
    <name type="scientific">Octopus bimaculoides</name>
    <name type="common">California two-spotted octopus</name>
    <dbReference type="NCBI Taxonomy" id="37653"/>
    <lineage>
        <taxon>Eukaryota</taxon>
        <taxon>Metazoa</taxon>
        <taxon>Spiralia</taxon>
        <taxon>Lophotrochozoa</taxon>
        <taxon>Mollusca</taxon>
        <taxon>Cephalopoda</taxon>
        <taxon>Coleoidea</taxon>
        <taxon>Octopodiformes</taxon>
        <taxon>Octopoda</taxon>
        <taxon>Incirrata</taxon>
        <taxon>Octopodidae</taxon>
        <taxon>Octopus</taxon>
    </lineage>
</organism>
<dbReference type="OrthoDB" id="425014at2759"/>
<proteinExistence type="predicted"/>